<dbReference type="SMART" id="SM00448">
    <property type="entry name" value="REC"/>
    <property type="match status" value="1"/>
</dbReference>
<dbReference type="GO" id="GO:0043565">
    <property type="term" value="F:sequence-specific DNA binding"/>
    <property type="evidence" value="ECO:0007669"/>
    <property type="project" value="InterPro"/>
</dbReference>
<dbReference type="PANTHER" id="PTHR43280">
    <property type="entry name" value="ARAC-FAMILY TRANSCRIPTIONAL REGULATOR"/>
    <property type="match status" value="1"/>
</dbReference>
<evidence type="ECO:0000256" key="1">
    <source>
        <dbReference type="ARBA" id="ARBA00023015"/>
    </source>
</evidence>
<name>A0A198A846_9BACL</name>
<dbReference type="PROSITE" id="PS00041">
    <property type="entry name" value="HTH_ARAC_FAMILY_1"/>
    <property type="match status" value="1"/>
</dbReference>
<keyword evidence="3" id="KW-0804">Transcription</keyword>
<feature type="modified residue" description="4-aspartylphosphate" evidence="4">
    <location>
        <position position="55"/>
    </location>
</feature>
<dbReference type="InterPro" id="IPR009057">
    <property type="entry name" value="Homeodomain-like_sf"/>
</dbReference>
<feature type="domain" description="Response regulatory" evidence="6">
    <location>
        <begin position="3"/>
        <end position="120"/>
    </location>
</feature>
<evidence type="ECO:0000256" key="3">
    <source>
        <dbReference type="ARBA" id="ARBA00023163"/>
    </source>
</evidence>
<keyword evidence="8" id="KW-1185">Reference proteome</keyword>
<dbReference type="Proteomes" id="UP000078454">
    <property type="component" value="Unassembled WGS sequence"/>
</dbReference>
<dbReference type="PROSITE" id="PS01124">
    <property type="entry name" value="HTH_ARAC_FAMILY_2"/>
    <property type="match status" value="1"/>
</dbReference>
<dbReference type="OrthoDB" id="159632at2"/>
<feature type="domain" description="HTH araC/xylS-type" evidence="5">
    <location>
        <begin position="148"/>
        <end position="246"/>
    </location>
</feature>
<dbReference type="RefSeq" id="WP_068666463.1">
    <property type="nucleotide sequence ID" value="NZ_LYPB01000073.1"/>
</dbReference>
<dbReference type="InterPro" id="IPR018060">
    <property type="entry name" value="HTH_AraC"/>
</dbReference>
<dbReference type="STRING" id="1850517.A8708_02610"/>
<dbReference type="EMBL" id="LYPB01000073">
    <property type="protein sequence ID" value="OAS17128.1"/>
    <property type="molecule type" value="Genomic_DNA"/>
</dbReference>
<dbReference type="CDD" id="cd17536">
    <property type="entry name" value="REC_YesN-like"/>
    <property type="match status" value="1"/>
</dbReference>
<dbReference type="InterPro" id="IPR011006">
    <property type="entry name" value="CheY-like_superfamily"/>
</dbReference>
<dbReference type="SMART" id="SM00342">
    <property type="entry name" value="HTH_ARAC"/>
    <property type="match status" value="1"/>
</dbReference>
<dbReference type="PANTHER" id="PTHR43280:SF2">
    <property type="entry name" value="HTH-TYPE TRANSCRIPTIONAL REGULATOR EXSA"/>
    <property type="match status" value="1"/>
</dbReference>
<keyword evidence="2" id="KW-0238">DNA-binding</keyword>
<comment type="caution">
    <text evidence="7">The sequence shown here is derived from an EMBL/GenBank/DDBJ whole genome shotgun (WGS) entry which is preliminary data.</text>
</comment>
<gene>
    <name evidence="7" type="ORF">A8708_02610</name>
</gene>
<dbReference type="PROSITE" id="PS50110">
    <property type="entry name" value="RESPONSE_REGULATORY"/>
    <property type="match status" value="1"/>
</dbReference>
<evidence type="ECO:0000259" key="6">
    <source>
        <dbReference type="PROSITE" id="PS50110"/>
    </source>
</evidence>
<dbReference type="Gene3D" id="3.40.50.2300">
    <property type="match status" value="1"/>
</dbReference>
<dbReference type="GO" id="GO:0003700">
    <property type="term" value="F:DNA-binding transcription factor activity"/>
    <property type="evidence" value="ECO:0007669"/>
    <property type="project" value="InterPro"/>
</dbReference>
<reference evidence="7 8" key="1">
    <citation type="submission" date="2016-05" db="EMBL/GenBank/DDBJ databases">
        <title>Paenibacillus sp. 1ZS3-15 nov., isolated from the rhizosphere soil.</title>
        <authorList>
            <person name="Zhang X.X."/>
            <person name="Zhang J."/>
        </authorList>
    </citation>
    <scope>NUCLEOTIDE SEQUENCE [LARGE SCALE GENOMIC DNA]</scope>
    <source>
        <strain evidence="7 8">1ZS3-15</strain>
    </source>
</reference>
<evidence type="ECO:0000313" key="8">
    <source>
        <dbReference type="Proteomes" id="UP000078454"/>
    </source>
</evidence>
<keyword evidence="1" id="KW-0805">Transcription regulation</keyword>
<evidence type="ECO:0000313" key="7">
    <source>
        <dbReference type="EMBL" id="OAS17128.1"/>
    </source>
</evidence>
<evidence type="ECO:0000256" key="2">
    <source>
        <dbReference type="ARBA" id="ARBA00023125"/>
    </source>
</evidence>
<dbReference type="Gene3D" id="1.10.10.60">
    <property type="entry name" value="Homeodomain-like"/>
    <property type="match status" value="2"/>
</dbReference>
<organism evidence="7 8">
    <name type="scientific">Paenibacillus oryzisoli</name>
    <dbReference type="NCBI Taxonomy" id="1850517"/>
    <lineage>
        <taxon>Bacteria</taxon>
        <taxon>Bacillati</taxon>
        <taxon>Bacillota</taxon>
        <taxon>Bacilli</taxon>
        <taxon>Bacillales</taxon>
        <taxon>Paenibacillaceae</taxon>
        <taxon>Paenibacillus</taxon>
    </lineage>
</organism>
<proteinExistence type="predicted"/>
<dbReference type="SUPFAM" id="SSF46689">
    <property type="entry name" value="Homeodomain-like"/>
    <property type="match status" value="2"/>
</dbReference>
<evidence type="ECO:0000256" key="4">
    <source>
        <dbReference type="PROSITE-ProRule" id="PRU00169"/>
    </source>
</evidence>
<dbReference type="InterPro" id="IPR020449">
    <property type="entry name" value="Tscrpt_reg_AraC-type_HTH"/>
</dbReference>
<dbReference type="Pfam" id="PF00072">
    <property type="entry name" value="Response_reg"/>
    <property type="match status" value="1"/>
</dbReference>
<accession>A0A198A846</accession>
<dbReference type="GO" id="GO:0000160">
    <property type="term" value="P:phosphorelay signal transduction system"/>
    <property type="evidence" value="ECO:0007669"/>
    <property type="project" value="InterPro"/>
</dbReference>
<dbReference type="InterPro" id="IPR001789">
    <property type="entry name" value="Sig_transdc_resp-reg_receiver"/>
</dbReference>
<keyword evidence="4" id="KW-0597">Phosphoprotein</keyword>
<evidence type="ECO:0000259" key="5">
    <source>
        <dbReference type="PROSITE" id="PS01124"/>
    </source>
</evidence>
<dbReference type="AlphaFoldDB" id="A0A198A846"/>
<dbReference type="Pfam" id="PF12833">
    <property type="entry name" value="HTH_18"/>
    <property type="match status" value="1"/>
</dbReference>
<evidence type="ECO:0008006" key="9">
    <source>
        <dbReference type="Google" id="ProtNLM"/>
    </source>
</evidence>
<dbReference type="SUPFAM" id="SSF52172">
    <property type="entry name" value="CheY-like"/>
    <property type="match status" value="1"/>
</dbReference>
<dbReference type="PRINTS" id="PR00032">
    <property type="entry name" value="HTHARAC"/>
</dbReference>
<protein>
    <recommendedName>
        <fullName evidence="9">DNA-binding response regulator</fullName>
    </recommendedName>
</protein>
<sequence length="246" mass="28307">MFRILLVEDEINLRNGFRHLLEHIIGGVQVVGGMSNGVEAIEWLKTNTTDAVITDIRMKEMNGIEMMRRLSDQYPELPVVIVSGYSDFEYARDALRYHAADYLLKPVDKAELAIVIDRLKKELLKSNPLQAEVASSAKEGQEERQIIRKVKELIDSHLDQNISLQYLADQVFLNHRYLSALFKSETGQNLSEYLTQRRIEKAKQLLKTTHMKVQDIGRMSGYPNGKYFMSLFKQVVGLTPSEFRDQ</sequence>
<dbReference type="InterPro" id="IPR018062">
    <property type="entry name" value="HTH_AraC-typ_CS"/>
</dbReference>